<dbReference type="OrthoDB" id="3132at2157"/>
<keyword evidence="2" id="KW-1185">Reference proteome</keyword>
<organism evidence="1 2">
    <name type="scientific">Nitrosopumilus maritimus (strain SCM1)</name>
    <dbReference type="NCBI Taxonomy" id="436308"/>
    <lineage>
        <taxon>Archaea</taxon>
        <taxon>Nitrososphaerota</taxon>
        <taxon>Nitrososphaeria</taxon>
        <taxon>Nitrosopumilales</taxon>
        <taxon>Nitrosopumilaceae</taxon>
        <taxon>Nitrosopumilus</taxon>
    </lineage>
</organism>
<accession>A9A5L5</accession>
<protein>
    <submittedName>
        <fullName evidence="1">Uncharacterized protein</fullName>
    </submittedName>
</protein>
<dbReference type="Proteomes" id="UP000000792">
    <property type="component" value="Chromosome"/>
</dbReference>
<reference evidence="1 2" key="1">
    <citation type="journal article" date="2010" name="Proc. Natl. Acad. Sci. U.S.A.">
        <title>Nitrosopumilus maritimus genome reveals unique mechanisms for nitrification and autotrophy in globally distributed marine crenarchaea.</title>
        <authorList>
            <person name="Walker C.B."/>
            <person name="de la Torre J.R."/>
            <person name="Klotz M.G."/>
            <person name="Urakawa H."/>
            <person name="Pinel N."/>
            <person name="Arp D.J."/>
            <person name="Brochier-Armanet C."/>
            <person name="Chain P.S."/>
            <person name="Chan P.P."/>
            <person name="Gollabgir A."/>
            <person name="Hemp J."/>
            <person name="Hugler M."/>
            <person name="Karr E.A."/>
            <person name="Konneke M."/>
            <person name="Shin M."/>
            <person name="Lawton T.J."/>
            <person name="Lowe T."/>
            <person name="Martens-Habbena W."/>
            <person name="Sayavedra-Soto L.A."/>
            <person name="Lang D."/>
            <person name="Sievert S.M."/>
            <person name="Rosenzweig A.C."/>
            <person name="Manning G."/>
            <person name="Stahl D.A."/>
        </authorList>
    </citation>
    <scope>NUCLEOTIDE SEQUENCE [LARGE SCALE GENOMIC DNA]</scope>
    <source>
        <strain evidence="1 2">SCM1</strain>
    </source>
</reference>
<dbReference type="STRING" id="436308.Nmar_0830"/>
<dbReference type="KEGG" id="nmr:Nmar_0830"/>
<dbReference type="AlphaFoldDB" id="A9A5L5"/>
<sequence length="243" mass="27897">MKREIIAGIFILSFGLFFSTNTYAEVDPLTEIPFLQTGAINTDENQFQISNDIQIREFSNGKIIRMSGHTIEGFPYITYSKIIDDEIKTHGIIYVGGEFMPLSFEEKTTQENITEEDTMEKEDDLQILVQYTQRVYSKQYASIEIKTYDPQQNKLNDFNLNYGHLSNININVMVLDENNEEFHSANGITNDRGLFETEFYIPERYPRENLTVTITAEDNDSRSSKLLQMFTLGETPSDGSSSP</sequence>
<dbReference type="EnsemblBacteria" id="ABX12726">
    <property type="protein sequence ID" value="ABX12726"/>
    <property type="gene ID" value="Nmar_0830"/>
</dbReference>
<evidence type="ECO:0000313" key="1">
    <source>
        <dbReference type="EMBL" id="ABX12726.1"/>
    </source>
</evidence>
<evidence type="ECO:0000313" key="2">
    <source>
        <dbReference type="Proteomes" id="UP000000792"/>
    </source>
</evidence>
<dbReference type="EMBL" id="CP000866">
    <property type="protein sequence ID" value="ABX12726.1"/>
    <property type="molecule type" value="Genomic_DNA"/>
</dbReference>
<dbReference type="InParanoid" id="A9A5L5"/>
<dbReference type="HOGENOM" id="CLU_1140597_0_0_2"/>
<proteinExistence type="predicted"/>
<name>A9A5L5_NITMS</name>
<dbReference type="GeneID" id="5774095"/>
<gene>
    <name evidence="1" type="ordered locus">Nmar_0830</name>
</gene>
<dbReference type="eggNOG" id="arCOG11726">
    <property type="taxonomic scope" value="Archaea"/>
</dbReference>
<dbReference type="RefSeq" id="WP_012215213.1">
    <property type="nucleotide sequence ID" value="NC_010085.1"/>
</dbReference>